<gene>
    <name evidence="7" type="primary">uvrC</name>
    <name evidence="11" type="ORF">BFS35_000990</name>
</gene>
<dbReference type="PROSITE" id="PS50151">
    <property type="entry name" value="UVR"/>
    <property type="match status" value="1"/>
</dbReference>
<dbReference type="AlphaFoldDB" id="A0A2G5NP79"/>
<dbReference type="Gene3D" id="4.10.860.10">
    <property type="entry name" value="UVR domain"/>
    <property type="match status" value="1"/>
</dbReference>
<dbReference type="Pfam" id="PF08459">
    <property type="entry name" value="UvrC_RNaseH_dom"/>
    <property type="match status" value="1"/>
</dbReference>
<reference evidence="11 12" key="1">
    <citation type="journal article" date="2018" name="Front. Microbiol.">
        <title>Description and Comparative Genomics of Macrococcus caseolyticus subsp. hominis subsp. nov., Macrococcus goetzii sp. nov., Macrococcus epidermidis sp. nov., and Macrococcus bohemicus sp. nov., Novel Macrococci From Human Clinical Material With Virulence Potential and Suspected Uptake of Foreign DNA by Natural Transformation.</title>
        <authorList>
            <person name="Maslanova I."/>
            <person name="Wertheimer Z."/>
            <person name="Sedlacek I."/>
            <person name="Svec P."/>
            <person name="Indrakova A."/>
            <person name="Kovarovic V."/>
            <person name="Schumann P."/>
            <person name="Sproer C."/>
            <person name="Kralova S."/>
            <person name="Sedo O."/>
            <person name="Kristofova L."/>
            <person name="Vrbovska V."/>
            <person name="Fuzik T."/>
            <person name="Petras P."/>
            <person name="Zdrahal Z."/>
            <person name="Ruzickova V."/>
            <person name="Doskar J."/>
            <person name="Pantucek R."/>
        </authorList>
    </citation>
    <scope>NUCLEOTIDE SEQUENCE [LARGE SCALE GENOMIC DNA]</scope>
    <source>
        <strain evidence="11 12">CCM 4927</strain>
    </source>
</reference>
<dbReference type="InterPro" id="IPR036876">
    <property type="entry name" value="UVR_dom_sf"/>
</dbReference>
<dbReference type="GO" id="GO:0009381">
    <property type="term" value="F:excinuclease ABC activity"/>
    <property type="evidence" value="ECO:0007669"/>
    <property type="project" value="UniProtKB-UniRule"/>
</dbReference>
<comment type="function">
    <text evidence="7">The UvrABC repair system catalyzes the recognition and processing of DNA lesions. UvrC both incises the 5' and 3' sides of the lesion. The N-terminal half is responsible for the 3' incision and the C-terminal half is responsible for the 5' incision.</text>
</comment>
<comment type="subcellular location">
    <subcellularLocation>
        <location evidence="7">Cytoplasm</location>
    </subcellularLocation>
</comment>
<keyword evidence="5 7" id="KW-0234">DNA repair</keyword>
<dbReference type="SMART" id="SM00465">
    <property type="entry name" value="GIYc"/>
    <property type="match status" value="1"/>
</dbReference>
<dbReference type="Pfam" id="PF14520">
    <property type="entry name" value="HHH_5"/>
    <property type="match status" value="1"/>
</dbReference>
<dbReference type="Pfam" id="PF01541">
    <property type="entry name" value="GIY-YIG"/>
    <property type="match status" value="1"/>
</dbReference>
<dbReference type="FunFam" id="3.40.1440.10:FF:000001">
    <property type="entry name" value="UvrABC system protein C"/>
    <property type="match status" value="1"/>
</dbReference>
<dbReference type="PANTHER" id="PTHR30562">
    <property type="entry name" value="UVRC/OXIDOREDUCTASE"/>
    <property type="match status" value="1"/>
</dbReference>
<dbReference type="EMBL" id="MJBI02000001">
    <property type="protein sequence ID" value="RAI82290.1"/>
    <property type="molecule type" value="Genomic_DNA"/>
</dbReference>
<feature type="domain" description="GIY-YIG" evidence="9">
    <location>
        <begin position="17"/>
        <end position="94"/>
    </location>
</feature>
<evidence type="ECO:0000259" key="9">
    <source>
        <dbReference type="PROSITE" id="PS50164"/>
    </source>
</evidence>
<proteinExistence type="inferred from homology"/>
<dbReference type="GO" id="GO:0009432">
    <property type="term" value="P:SOS response"/>
    <property type="evidence" value="ECO:0007669"/>
    <property type="project" value="UniProtKB-UniRule"/>
</dbReference>
<dbReference type="Pfam" id="PF22920">
    <property type="entry name" value="UvrC_RNaseH"/>
    <property type="match status" value="1"/>
</dbReference>
<dbReference type="InterPro" id="IPR050066">
    <property type="entry name" value="UvrABC_protein_C"/>
</dbReference>
<accession>A0A2G5NP79</accession>
<evidence type="ECO:0000256" key="5">
    <source>
        <dbReference type="ARBA" id="ARBA00023204"/>
    </source>
</evidence>
<evidence type="ECO:0000256" key="3">
    <source>
        <dbReference type="ARBA" id="ARBA00022769"/>
    </source>
</evidence>
<dbReference type="PROSITE" id="PS50165">
    <property type="entry name" value="UVRC"/>
    <property type="match status" value="1"/>
</dbReference>
<dbReference type="NCBIfam" id="TIGR00194">
    <property type="entry name" value="uvrC"/>
    <property type="match status" value="1"/>
</dbReference>
<dbReference type="PROSITE" id="PS50164">
    <property type="entry name" value="GIY_YIG"/>
    <property type="match status" value="1"/>
</dbReference>
<dbReference type="HAMAP" id="MF_00203">
    <property type="entry name" value="UvrC"/>
    <property type="match status" value="1"/>
</dbReference>
<keyword evidence="1 7" id="KW-0963">Cytoplasm</keyword>
<keyword evidence="3 7" id="KW-0228">DNA excision</keyword>
<protein>
    <recommendedName>
        <fullName evidence="7">UvrABC system protein C</fullName>
        <shortName evidence="7">Protein UvrC</shortName>
    </recommendedName>
    <alternativeName>
        <fullName evidence="7">Excinuclease ABC subunit C</fullName>
    </alternativeName>
</protein>
<dbReference type="RefSeq" id="WP_099580021.1">
    <property type="nucleotide sequence ID" value="NZ_MJBI02000001.1"/>
</dbReference>
<keyword evidence="6 7" id="KW-0742">SOS response</keyword>
<dbReference type="Gene3D" id="3.30.420.340">
    <property type="entry name" value="UvrC, RNAse H endonuclease domain"/>
    <property type="match status" value="1"/>
</dbReference>
<dbReference type="InterPro" id="IPR035901">
    <property type="entry name" value="GIY-YIG_endonuc_sf"/>
</dbReference>
<dbReference type="Gene3D" id="3.40.1440.10">
    <property type="entry name" value="GIY-YIG endonuclease"/>
    <property type="match status" value="1"/>
</dbReference>
<evidence type="ECO:0000256" key="1">
    <source>
        <dbReference type="ARBA" id="ARBA00022490"/>
    </source>
</evidence>
<evidence type="ECO:0000256" key="4">
    <source>
        <dbReference type="ARBA" id="ARBA00022881"/>
    </source>
</evidence>
<dbReference type="GO" id="GO:0005737">
    <property type="term" value="C:cytoplasm"/>
    <property type="evidence" value="ECO:0007669"/>
    <property type="project" value="UniProtKB-SubCell"/>
</dbReference>
<comment type="subunit">
    <text evidence="7">Interacts with UvrB in an incision complex.</text>
</comment>
<evidence type="ECO:0000256" key="6">
    <source>
        <dbReference type="ARBA" id="ARBA00023236"/>
    </source>
</evidence>
<dbReference type="SUPFAM" id="SSF47781">
    <property type="entry name" value="RuvA domain 2-like"/>
    <property type="match status" value="1"/>
</dbReference>
<dbReference type="SUPFAM" id="SSF82771">
    <property type="entry name" value="GIY-YIG endonuclease"/>
    <property type="match status" value="1"/>
</dbReference>
<dbReference type="Pfam" id="PF02151">
    <property type="entry name" value="UVR"/>
    <property type="match status" value="1"/>
</dbReference>
<comment type="caution">
    <text evidence="11">The sequence shown here is derived from an EMBL/GenBank/DDBJ whole genome shotgun (WGS) entry which is preliminary data.</text>
</comment>
<keyword evidence="2 7" id="KW-0227">DNA damage</keyword>
<evidence type="ECO:0000256" key="2">
    <source>
        <dbReference type="ARBA" id="ARBA00022763"/>
    </source>
</evidence>
<evidence type="ECO:0000259" key="10">
    <source>
        <dbReference type="PROSITE" id="PS50165"/>
    </source>
</evidence>
<name>A0A2G5NP79_9STAP</name>
<dbReference type="GO" id="GO:0003677">
    <property type="term" value="F:DNA binding"/>
    <property type="evidence" value="ECO:0007669"/>
    <property type="project" value="UniProtKB-UniRule"/>
</dbReference>
<dbReference type="FunFam" id="3.30.420.340:FF:000002">
    <property type="entry name" value="UvrABC system protein C"/>
    <property type="match status" value="1"/>
</dbReference>
<dbReference type="InterPro" id="IPR001943">
    <property type="entry name" value="UVR_dom"/>
</dbReference>
<comment type="similarity">
    <text evidence="7">Belongs to the UvrC family.</text>
</comment>
<dbReference type="CDD" id="cd10434">
    <property type="entry name" value="GIY-YIG_UvrC_Cho"/>
    <property type="match status" value="1"/>
</dbReference>
<keyword evidence="12" id="KW-1185">Reference proteome</keyword>
<dbReference type="SUPFAM" id="SSF46600">
    <property type="entry name" value="C-terminal UvrC-binding domain of UvrB"/>
    <property type="match status" value="1"/>
</dbReference>
<feature type="domain" description="UvrC family homology region profile" evidence="10">
    <location>
        <begin position="250"/>
        <end position="469"/>
    </location>
</feature>
<dbReference type="InterPro" id="IPR001162">
    <property type="entry name" value="UvrC_RNase_H_dom"/>
</dbReference>
<sequence>MEDYELNIKRKLAVLPNEPGCYQMKDKNGQVIYVGKAKNLRNRVRSYFSGAHDEKTTRLVLEIRDFEFIVTNTEIESLLLELTLIKKFYPRFNILLKDDKSYPFIKITNEKHPRLLVTRTVKKNSGKYFGPYPNAYAAHETKKLLDRIIPLRKCNHLPDKLCLYYHIGQCLGPCVYNVEEQQYRHYIQVVTDFLNGQDTAIIDDLRAKMNERAENLQFEEAKEYRDLISHVESLMFKQKMMTSDMTTRDVFGYAVDKGWMCIQVFFIRQGNLIERKVTMIPLIDDSKSHFYNFIGQFYGLAENLLPAEVHVPTGLDVNMIKSVVDTKVIQPQRGKKKEMVDLAVKNAKIALSNKFEIIERDEERTVKAIEELGNAMGIETPVRIEAFDNSNIQGVDPVAAMVCFVDGKPSKRDYRKYKIKTVTGPDDYESMREVVRRRYSRVLRENLPLPDLIVVDGGKGHMSSVIDVLVNELNLDIPVAGLKKNDKHMTAELLYGEDFDIIPLNKKSQSFYLLQRIQDEVHRFAITFHRNTRRKTGLSSQLDAIEGIGPKRKLMLMKHFGSVRRIKEASIEEINQIGVPIKLATEIHNTLNSEQEKVEHHSEK</sequence>
<feature type="domain" description="UVR" evidence="8">
    <location>
        <begin position="199"/>
        <end position="234"/>
    </location>
</feature>
<dbReference type="InterPro" id="IPR000305">
    <property type="entry name" value="GIY-YIG_endonuc"/>
</dbReference>
<dbReference type="InterPro" id="IPR047296">
    <property type="entry name" value="GIY-YIG_UvrC_Cho"/>
</dbReference>
<dbReference type="GO" id="GO:0006289">
    <property type="term" value="P:nucleotide-excision repair"/>
    <property type="evidence" value="ECO:0007669"/>
    <property type="project" value="UniProtKB-UniRule"/>
</dbReference>
<dbReference type="InterPro" id="IPR038476">
    <property type="entry name" value="UvrC_RNase_H_dom_sf"/>
</dbReference>
<dbReference type="GO" id="GO:0009380">
    <property type="term" value="C:excinuclease repair complex"/>
    <property type="evidence" value="ECO:0007669"/>
    <property type="project" value="InterPro"/>
</dbReference>
<dbReference type="InterPro" id="IPR004791">
    <property type="entry name" value="UvrC"/>
</dbReference>
<dbReference type="Proteomes" id="UP000229523">
    <property type="component" value="Unassembled WGS sequence"/>
</dbReference>
<evidence type="ECO:0000259" key="8">
    <source>
        <dbReference type="PROSITE" id="PS50151"/>
    </source>
</evidence>
<dbReference type="PANTHER" id="PTHR30562:SF1">
    <property type="entry name" value="UVRABC SYSTEM PROTEIN C"/>
    <property type="match status" value="1"/>
</dbReference>
<evidence type="ECO:0000256" key="7">
    <source>
        <dbReference type="HAMAP-Rule" id="MF_00203"/>
    </source>
</evidence>
<organism evidence="11 12">
    <name type="scientific">Macrococcoides goetzii</name>
    <dbReference type="NCBI Taxonomy" id="1891097"/>
    <lineage>
        <taxon>Bacteria</taxon>
        <taxon>Bacillati</taxon>
        <taxon>Bacillota</taxon>
        <taxon>Bacilli</taxon>
        <taxon>Bacillales</taxon>
        <taxon>Staphylococcaceae</taxon>
        <taxon>Macrococcoides</taxon>
    </lineage>
</organism>
<evidence type="ECO:0000313" key="11">
    <source>
        <dbReference type="EMBL" id="RAI82290.1"/>
    </source>
</evidence>
<dbReference type="InterPro" id="IPR010994">
    <property type="entry name" value="RuvA_2-like"/>
</dbReference>
<dbReference type="Gene3D" id="1.10.150.20">
    <property type="entry name" value="5' to 3' exonuclease, C-terminal subdomain"/>
    <property type="match status" value="1"/>
</dbReference>
<evidence type="ECO:0000313" key="12">
    <source>
        <dbReference type="Proteomes" id="UP000229523"/>
    </source>
</evidence>
<keyword evidence="4 7" id="KW-0267">Excision nuclease</keyword>